<dbReference type="GeneID" id="93130708"/>
<reference evidence="1 2" key="1">
    <citation type="submission" date="2021-02" db="EMBL/GenBank/DDBJ databases">
        <title>FDA dAtabase for Regulatory Grade micrObial Sequences (FDA-ARGOS): Supporting development and validation of Infectious Disease Dx tests.</title>
        <authorList>
            <person name="Minogue T."/>
            <person name="Wolcott M."/>
            <person name="Wasieloski L."/>
            <person name="Aguilar W."/>
            <person name="Moore D."/>
            <person name="Jaissle J."/>
            <person name="Tallon L."/>
            <person name="Sadzewicz L."/>
            <person name="Zhao X."/>
            <person name="Boylan J."/>
            <person name="Ott S."/>
            <person name="Bowen H."/>
            <person name="Vavikolanu K."/>
            <person name="Mehta A."/>
            <person name="Aluvathingal J."/>
            <person name="Nadendla S."/>
            <person name="Yan Y."/>
            <person name="Sichtig H."/>
        </authorList>
    </citation>
    <scope>NUCLEOTIDE SEQUENCE [LARGE SCALE GENOMIC DNA]</scope>
    <source>
        <strain evidence="1 2">FDAARGOS_1272</strain>
    </source>
</reference>
<dbReference type="EMBL" id="CP069484">
    <property type="protein sequence ID" value="QRO81203.1"/>
    <property type="molecule type" value="Genomic_DNA"/>
</dbReference>
<proteinExistence type="predicted"/>
<protein>
    <submittedName>
        <fullName evidence="1">Uncharacterized protein</fullName>
    </submittedName>
</protein>
<dbReference type="AlphaFoldDB" id="A0A892I7E2"/>
<dbReference type="RefSeq" id="WP_158380458.1">
    <property type="nucleotide sequence ID" value="NZ_CABVPR010000059.1"/>
</dbReference>
<name>A0A892I7E2_9BURK</name>
<evidence type="ECO:0000313" key="1">
    <source>
        <dbReference type="EMBL" id="QRO81203.1"/>
    </source>
</evidence>
<gene>
    <name evidence="1" type="ORF">I6K02_25900</name>
</gene>
<keyword evidence="2" id="KW-1185">Reference proteome</keyword>
<accession>A0A892I7E2</accession>
<organism evidence="1 2">
    <name type="scientific">Burkholderia dolosa</name>
    <dbReference type="NCBI Taxonomy" id="152500"/>
    <lineage>
        <taxon>Bacteria</taxon>
        <taxon>Pseudomonadati</taxon>
        <taxon>Pseudomonadota</taxon>
        <taxon>Betaproteobacteria</taxon>
        <taxon>Burkholderiales</taxon>
        <taxon>Burkholderiaceae</taxon>
        <taxon>Burkholderia</taxon>
        <taxon>Burkholderia cepacia complex</taxon>
    </lineage>
</organism>
<evidence type="ECO:0000313" key="2">
    <source>
        <dbReference type="Proteomes" id="UP000625568"/>
    </source>
</evidence>
<sequence>MANKLGIPLLVSQRHTTLIVDYLMELERAAWSSLYHRLADSGLRVSEKERA</sequence>
<dbReference type="Proteomes" id="UP000625568">
    <property type="component" value="Chromosome 3"/>
</dbReference>